<proteinExistence type="predicted"/>
<dbReference type="OrthoDB" id="8913787at2"/>
<sequence>MPEIQTRTYMPQPLSGEKRRRGRPLSGHAKDIVLHIRCTPKQKEMFLRLGGADWLRSFLDTVGEAFDKKPEEVE</sequence>
<keyword evidence="3" id="KW-1185">Reference proteome</keyword>
<dbReference type="Proteomes" id="UP000266091">
    <property type="component" value="Unassembled WGS sequence"/>
</dbReference>
<accession>A0A388SHH0</accession>
<evidence type="ECO:0000256" key="1">
    <source>
        <dbReference type="SAM" id="MobiDB-lite"/>
    </source>
</evidence>
<dbReference type="AlphaFoldDB" id="A0A388SHH0"/>
<evidence type="ECO:0000313" key="3">
    <source>
        <dbReference type="Proteomes" id="UP000266091"/>
    </source>
</evidence>
<reference evidence="2 3" key="1">
    <citation type="journal article" date="2018" name="Int. J. Syst. Evol. Microbiol.">
        <title>Mesosutterella multiformis gen. nov., sp. nov., a member of the family Sutterellaceae and Sutterella megalosphaeroides sp. nov., isolated from human faeces.</title>
        <authorList>
            <person name="Sakamoto M."/>
            <person name="Ikeyama N."/>
            <person name="Kunihiro T."/>
            <person name="Iino T."/>
            <person name="Yuki M."/>
            <person name="Ohkuma M."/>
        </authorList>
    </citation>
    <scope>NUCLEOTIDE SEQUENCE [LARGE SCALE GENOMIC DNA]</scope>
    <source>
        <strain evidence="2 3">4NBBH2</strain>
    </source>
</reference>
<dbReference type="EMBL" id="BGZJ01000001">
    <property type="protein sequence ID" value="GBO94134.1"/>
    <property type="molecule type" value="Genomic_DNA"/>
</dbReference>
<protein>
    <submittedName>
        <fullName evidence="2">Uncharacterized protein</fullName>
    </submittedName>
</protein>
<evidence type="ECO:0000313" key="2">
    <source>
        <dbReference type="EMBL" id="GBO94134.1"/>
    </source>
</evidence>
<comment type="caution">
    <text evidence="2">The sequence shown here is derived from an EMBL/GenBank/DDBJ whole genome shotgun (WGS) entry which is preliminary data.</text>
</comment>
<organism evidence="2 3">
    <name type="scientific">Mesosutterella multiformis</name>
    <dbReference type="NCBI Taxonomy" id="2259133"/>
    <lineage>
        <taxon>Bacteria</taxon>
        <taxon>Pseudomonadati</taxon>
        <taxon>Pseudomonadota</taxon>
        <taxon>Betaproteobacteria</taxon>
        <taxon>Burkholderiales</taxon>
        <taxon>Sutterellaceae</taxon>
        <taxon>Mesosutterella</taxon>
    </lineage>
</organism>
<gene>
    <name evidence="2" type="ORF">MESMUL_14880</name>
</gene>
<name>A0A388SHH0_9BURK</name>
<feature type="region of interest" description="Disordered" evidence="1">
    <location>
        <begin position="1"/>
        <end position="26"/>
    </location>
</feature>